<dbReference type="AlphaFoldDB" id="A0A1E4S9E0"/>
<keyword evidence="1" id="KW-0732">Signal</keyword>
<evidence type="ECO:0000256" key="1">
    <source>
        <dbReference type="SAM" id="SignalP"/>
    </source>
</evidence>
<evidence type="ECO:0000313" key="2">
    <source>
        <dbReference type="EMBL" id="ODV76129.1"/>
    </source>
</evidence>
<dbReference type="RefSeq" id="XP_020073168.1">
    <property type="nucleotide sequence ID" value="XM_020214052.1"/>
</dbReference>
<dbReference type="GeneID" id="30988448"/>
<reference evidence="2 3" key="1">
    <citation type="journal article" date="2016" name="Proc. Natl. Acad. Sci. U.S.A.">
        <title>Comparative genomics of biotechnologically important yeasts.</title>
        <authorList>
            <person name="Riley R."/>
            <person name="Haridas S."/>
            <person name="Wolfe K.H."/>
            <person name="Lopes M.R."/>
            <person name="Hittinger C.T."/>
            <person name="Goeker M."/>
            <person name="Salamov A.A."/>
            <person name="Wisecaver J.H."/>
            <person name="Long T.M."/>
            <person name="Calvey C.H."/>
            <person name="Aerts A.L."/>
            <person name="Barry K.W."/>
            <person name="Choi C."/>
            <person name="Clum A."/>
            <person name="Coughlan A.Y."/>
            <person name="Deshpande S."/>
            <person name="Douglass A.P."/>
            <person name="Hanson S.J."/>
            <person name="Klenk H.-P."/>
            <person name="LaButti K.M."/>
            <person name="Lapidus A."/>
            <person name="Lindquist E.A."/>
            <person name="Lipzen A.M."/>
            <person name="Meier-Kolthoff J.P."/>
            <person name="Ohm R.A."/>
            <person name="Otillar R.P."/>
            <person name="Pangilinan J.L."/>
            <person name="Peng Y."/>
            <person name="Rokas A."/>
            <person name="Rosa C.A."/>
            <person name="Scheuner C."/>
            <person name="Sibirny A.A."/>
            <person name="Slot J.C."/>
            <person name="Stielow J.B."/>
            <person name="Sun H."/>
            <person name="Kurtzman C.P."/>
            <person name="Blackwell M."/>
            <person name="Grigoriev I.V."/>
            <person name="Jeffries T.W."/>
        </authorList>
    </citation>
    <scope>NUCLEOTIDE SEQUENCE [LARGE SCALE GENOMIC DNA]</scope>
    <source>
        <strain evidence="3">ATCC 18201 / CBS 1600 / BCRC 20928 / JCM 3617 / NBRC 0987 / NRRL Y-1542</strain>
    </source>
</reference>
<dbReference type="Proteomes" id="UP000094389">
    <property type="component" value="Unassembled WGS sequence"/>
</dbReference>
<gene>
    <name evidence="2" type="ORF">CYBJADRAFT_165459</name>
</gene>
<proteinExistence type="predicted"/>
<keyword evidence="3" id="KW-1185">Reference proteome</keyword>
<evidence type="ECO:0000313" key="3">
    <source>
        <dbReference type="Proteomes" id="UP000094389"/>
    </source>
</evidence>
<accession>A0A1E4S9E0</accession>
<feature type="chain" id="PRO_5009162675" evidence="1">
    <location>
        <begin position="20"/>
        <end position="62"/>
    </location>
</feature>
<dbReference type="EMBL" id="KV453925">
    <property type="protein sequence ID" value="ODV76129.1"/>
    <property type="molecule type" value="Genomic_DNA"/>
</dbReference>
<organism evidence="2 3">
    <name type="scientific">Cyberlindnera jadinii (strain ATCC 18201 / CBS 1600 / BCRC 20928 / JCM 3617 / NBRC 0987 / NRRL Y-1542)</name>
    <name type="common">Torula yeast</name>
    <name type="synonym">Candida utilis</name>
    <dbReference type="NCBI Taxonomy" id="983966"/>
    <lineage>
        <taxon>Eukaryota</taxon>
        <taxon>Fungi</taxon>
        <taxon>Dikarya</taxon>
        <taxon>Ascomycota</taxon>
        <taxon>Saccharomycotina</taxon>
        <taxon>Saccharomycetes</taxon>
        <taxon>Phaffomycetales</taxon>
        <taxon>Phaffomycetaceae</taxon>
        <taxon>Cyberlindnera</taxon>
    </lineage>
</organism>
<protein>
    <submittedName>
        <fullName evidence="2">Uncharacterized protein</fullName>
    </submittedName>
</protein>
<name>A0A1E4S9E0_CYBJN</name>
<sequence>MSVLFCSLYLVILLYKSISNRCYRESVCVLVELAFKVHCSSALSTFGKAERNIFYFIINIIA</sequence>
<feature type="signal peptide" evidence="1">
    <location>
        <begin position="1"/>
        <end position="19"/>
    </location>
</feature>